<dbReference type="RefSeq" id="WP_088353136.1">
    <property type="nucleotide sequence ID" value="NZ_CP061813.1"/>
</dbReference>
<evidence type="ECO:0000313" key="9">
    <source>
        <dbReference type="EMBL" id="QOD61955.1"/>
    </source>
</evidence>
<keyword evidence="4" id="KW-0732">Signal</keyword>
<keyword evidence="5 7" id="KW-0378">Hydrolase</keyword>
<proteinExistence type="inferred from homology"/>
<dbReference type="InterPro" id="IPR026444">
    <property type="entry name" value="Secre_tail"/>
</dbReference>
<evidence type="ECO:0000259" key="8">
    <source>
        <dbReference type="Pfam" id="PF18962"/>
    </source>
</evidence>
<evidence type="ECO:0000313" key="10">
    <source>
        <dbReference type="Proteomes" id="UP000516764"/>
    </source>
</evidence>
<protein>
    <recommendedName>
        <fullName evidence="3 7">Arabinogalactan endo-beta-1,4-galactanase</fullName>
        <ecNumber evidence="3 7">3.2.1.89</ecNumber>
    </recommendedName>
</protein>
<comment type="catalytic activity">
    <reaction evidence="1 7">
        <text>The enzyme specifically hydrolyzes (1-&gt;4)-beta-D-galactosidic linkages in type I arabinogalactans.</text>
        <dbReference type="EC" id="3.2.1.89"/>
    </reaction>
</comment>
<evidence type="ECO:0000256" key="3">
    <source>
        <dbReference type="ARBA" id="ARBA00012556"/>
    </source>
</evidence>
<dbReference type="KEGG" id="phal:H9I45_05800"/>
<dbReference type="PANTHER" id="PTHR34983:SF1">
    <property type="entry name" value="ARABINOGALACTAN ENDO-BETA-1,4-GALACTANASE A"/>
    <property type="match status" value="1"/>
</dbReference>
<dbReference type="Gene3D" id="3.20.20.80">
    <property type="entry name" value="Glycosidases"/>
    <property type="match status" value="1"/>
</dbReference>
<dbReference type="NCBIfam" id="TIGR04183">
    <property type="entry name" value="Por_Secre_tail"/>
    <property type="match status" value="1"/>
</dbReference>
<gene>
    <name evidence="9" type="ORF">H9I45_05800</name>
</gene>
<sequence>MKIIKLIFAIILLLPFIAFSQSIEITTFNNNPLEVNPLIGGNLKVNYKYSSEAGSTGNHIYIGLEILDANNTYVSTVKEVTLNNQTAGTNLQNSVDFFIGSNQKLSSELPTGHYYQVKAAMYASGTWTENASTGYWNTPKLELQDTSNTVFGTNKIAKGADISWMTEMESDGYTWRDNSGTTKELLPLLKEYQLNAVRLRVWVNPDISGANGWCDIDDFVAKAKLAKAQNMDIMVTIHYSDWWADPGKQNKPASWSNFSVSQLETAVANHTTAILNALNAERITPKWIQIGNETNDGLLWSTGKASTGNFNNYAKFLNAGSNAVKTFNSAIKTILHLSNGNDNALFRWNINGLLNNGLVTNRFDIIGMSLYPDENNWISKVDDTFNNMVDLKTRYNKEVMMVEVGFSSNKPDVSYQFLTYMIEKTKQAEGLGVFYWEPIVHKNWKSYSKGAWDADGSPSIAMDAFISKNTLNTNDYQFSENGLFTIIPNPSSHKILIKSLKNNITSIGIYDVNGKEIQQIKGKKALDSIDVSKFKKGIYILKINNSESIKFLKN</sequence>
<keyword evidence="6 7" id="KW-0326">Glycosidase</keyword>
<evidence type="ECO:0000256" key="6">
    <source>
        <dbReference type="ARBA" id="ARBA00023295"/>
    </source>
</evidence>
<dbReference type="GO" id="GO:0045490">
    <property type="term" value="P:pectin catabolic process"/>
    <property type="evidence" value="ECO:0007669"/>
    <property type="project" value="TreeGrafter"/>
</dbReference>
<dbReference type="EMBL" id="CP061813">
    <property type="protein sequence ID" value="QOD61955.1"/>
    <property type="molecule type" value="Genomic_DNA"/>
</dbReference>
<evidence type="ECO:0000256" key="7">
    <source>
        <dbReference type="RuleBase" id="RU361192"/>
    </source>
</evidence>
<reference evidence="9 10" key="1">
    <citation type="journal article" date="2016" name="Int. J. Syst. Evol. Microbiol.">
        <title>Polaribacter haliotis sp. nov., isolated from the gut of abalone Haliotis discus hannai.</title>
        <authorList>
            <person name="Kim Y.O."/>
            <person name="Park I.S."/>
            <person name="Park S."/>
            <person name="Nam B.H."/>
            <person name="Park J.M."/>
            <person name="Kim D.G."/>
            <person name="Yoon J.H."/>
        </authorList>
    </citation>
    <scope>NUCLEOTIDE SEQUENCE [LARGE SCALE GENOMIC DNA]</scope>
    <source>
        <strain evidence="9 10">KCTC 52418</strain>
    </source>
</reference>
<dbReference type="Pfam" id="PF07745">
    <property type="entry name" value="Glyco_hydro_53"/>
    <property type="match status" value="1"/>
</dbReference>
<dbReference type="Proteomes" id="UP000516764">
    <property type="component" value="Chromosome"/>
</dbReference>
<evidence type="ECO:0000256" key="4">
    <source>
        <dbReference type="ARBA" id="ARBA00022729"/>
    </source>
</evidence>
<dbReference type="GO" id="GO:0031218">
    <property type="term" value="F:arabinogalactan endo-1,4-beta-galactosidase activity"/>
    <property type="evidence" value="ECO:0007669"/>
    <property type="project" value="UniProtKB-EC"/>
</dbReference>
<accession>A0A7L8AIX1</accession>
<dbReference type="InterPro" id="IPR011683">
    <property type="entry name" value="Glyco_hydro_53"/>
</dbReference>
<dbReference type="OrthoDB" id="9768786at2"/>
<dbReference type="PANTHER" id="PTHR34983">
    <property type="entry name" value="ARABINOGALACTAN ENDO-BETA-1,4-GALACTANASE A"/>
    <property type="match status" value="1"/>
</dbReference>
<evidence type="ECO:0000256" key="1">
    <source>
        <dbReference type="ARBA" id="ARBA00001695"/>
    </source>
</evidence>
<dbReference type="AlphaFoldDB" id="A0A7L8AIX1"/>
<dbReference type="InterPro" id="IPR017853">
    <property type="entry name" value="GH"/>
</dbReference>
<organism evidence="9 10">
    <name type="scientific">Polaribacter haliotis</name>
    <dbReference type="NCBI Taxonomy" id="1888915"/>
    <lineage>
        <taxon>Bacteria</taxon>
        <taxon>Pseudomonadati</taxon>
        <taxon>Bacteroidota</taxon>
        <taxon>Flavobacteriia</taxon>
        <taxon>Flavobacteriales</taxon>
        <taxon>Flavobacteriaceae</taxon>
    </lineage>
</organism>
<dbReference type="EC" id="3.2.1.89" evidence="3 7"/>
<dbReference type="Pfam" id="PF18962">
    <property type="entry name" value="Por_Secre_tail"/>
    <property type="match status" value="1"/>
</dbReference>
<comment type="similarity">
    <text evidence="2 7">Belongs to the glycosyl hydrolase 53 family.</text>
</comment>
<evidence type="ECO:0000256" key="2">
    <source>
        <dbReference type="ARBA" id="ARBA00010687"/>
    </source>
</evidence>
<feature type="domain" description="Secretion system C-terminal sorting" evidence="8">
    <location>
        <begin position="486"/>
        <end position="548"/>
    </location>
</feature>
<keyword evidence="10" id="KW-1185">Reference proteome</keyword>
<dbReference type="GO" id="GO:0015926">
    <property type="term" value="F:glucosidase activity"/>
    <property type="evidence" value="ECO:0007669"/>
    <property type="project" value="InterPro"/>
</dbReference>
<name>A0A7L8AIX1_9FLAO</name>
<evidence type="ECO:0000256" key="5">
    <source>
        <dbReference type="ARBA" id="ARBA00022801"/>
    </source>
</evidence>
<dbReference type="SUPFAM" id="SSF51445">
    <property type="entry name" value="(Trans)glycosidases"/>
    <property type="match status" value="1"/>
</dbReference>